<keyword evidence="4" id="KW-0240">DNA-directed RNA polymerase</keyword>
<feature type="compositionally biased region" description="Acidic residues" evidence="7">
    <location>
        <begin position="129"/>
        <end position="142"/>
    </location>
</feature>
<evidence type="ECO:0000256" key="4">
    <source>
        <dbReference type="ARBA" id="ARBA00022478"/>
    </source>
</evidence>
<sequence length="157" mass="17815">MKIKEGNAGLIINFELLHLLNSRGAAKDTTRVMASVGRSEYKVYDYLVGTVACNQTKEHINEFLEKSQKFKLTKAEILSIINTRPSQLVELDPIMCRQIVEQQEQRPELDMEELLELILQVLPPPPSETEPEPEPESEPVDEDNNKTADAEKNVPDE</sequence>
<gene>
    <name evidence="9" type="ORF">LITE_LOCUS30426</name>
</gene>
<comment type="similarity">
    <text evidence="2">Belongs to the eukaryotic RPC9 RNA polymerase subunit family.</text>
</comment>
<evidence type="ECO:0000256" key="5">
    <source>
        <dbReference type="ARBA" id="ARBA00023163"/>
    </source>
</evidence>
<dbReference type="InterPro" id="IPR005574">
    <property type="entry name" value="Rpb4/RPC9"/>
</dbReference>
<dbReference type="PANTHER" id="PTHR15561:SF0">
    <property type="entry name" value="DNA-DIRECTED RNA POLYMERASE III SUBUNIT RPC9"/>
    <property type="match status" value="1"/>
</dbReference>
<dbReference type="GO" id="GO:0006384">
    <property type="term" value="P:transcription initiation at RNA polymerase III promoter"/>
    <property type="evidence" value="ECO:0007669"/>
    <property type="project" value="InterPro"/>
</dbReference>
<keyword evidence="5" id="KW-0804">Transcription</keyword>
<dbReference type="AlphaFoldDB" id="A0AAV0MVB4"/>
<dbReference type="InterPro" id="IPR038324">
    <property type="entry name" value="Rpb4/RPC9_sf"/>
</dbReference>
<evidence type="ECO:0000256" key="7">
    <source>
        <dbReference type="SAM" id="MobiDB-lite"/>
    </source>
</evidence>
<dbReference type="SUPFAM" id="SSF47819">
    <property type="entry name" value="HRDC-like"/>
    <property type="match status" value="1"/>
</dbReference>
<name>A0AAV0MVB4_9ROSI</name>
<dbReference type="Proteomes" id="UP001154282">
    <property type="component" value="Unassembled WGS sequence"/>
</dbReference>
<evidence type="ECO:0000313" key="9">
    <source>
        <dbReference type="EMBL" id="CAI0450149.1"/>
    </source>
</evidence>
<evidence type="ECO:0000256" key="2">
    <source>
        <dbReference type="ARBA" id="ARBA00006898"/>
    </source>
</evidence>
<feature type="compositionally biased region" description="Basic and acidic residues" evidence="7">
    <location>
        <begin position="143"/>
        <end position="157"/>
    </location>
</feature>
<keyword evidence="10" id="KW-1185">Reference proteome</keyword>
<organism evidence="9 10">
    <name type="scientific">Linum tenue</name>
    <dbReference type="NCBI Taxonomy" id="586396"/>
    <lineage>
        <taxon>Eukaryota</taxon>
        <taxon>Viridiplantae</taxon>
        <taxon>Streptophyta</taxon>
        <taxon>Embryophyta</taxon>
        <taxon>Tracheophyta</taxon>
        <taxon>Spermatophyta</taxon>
        <taxon>Magnoliopsida</taxon>
        <taxon>eudicotyledons</taxon>
        <taxon>Gunneridae</taxon>
        <taxon>Pentapetalae</taxon>
        <taxon>rosids</taxon>
        <taxon>fabids</taxon>
        <taxon>Malpighiales</taxon>
        <taxon>Linaceae</taxon>
        <taxon>Linum</taxon>
    </lineage>
</organism>
<feature type="region of interest" description="Disordered" evidence="7">
    <location>
        <begin position="121"/>
        <end position="157"/>
    </location>
</feature>
<evidence type="ECO:0000313" key="10">
    <source>
        <dbReference type="Proteomes" id="UP001154282"/>
    </source>
</evidence>
<comment type="caution">
    <text evidence="9">The sequence shown here is derived from an EMBL/GenBank/DDBJ whole genome shotgun (WGS) entry which is preliminary data.</text>
</comment>
<dbReference type="Gene3D" id="1.20.1250.40">
    <property type="match status" value="1"/>
</dbReference>
<dbReference type="Pfam" id="PF03874">
    <property type="entry name" value="RNA_pol_Rpb4"/>
    <property type="match status" value="1"/>
</dbReference>
<evidence type="ECO:0000256" key="1">
    <source>
        <dbReference type="ARBA" id="ARBA00004123"/>
    </source>
</evidence>
<dbReference type="InterPro" id="IPR010997">
    <property type="entry name" value="HRDC-like_sf"/>
</dbReference>
<evidence type="ECO:0000256" key="3">
    <source>
        <dbReference type="ARBA" id="ARBA00016672"/>
    </source>
</evidence>
<feature type="domain" description="RNA polymerase Rpb4/RPC9 core" evidence="8">
    <location>
        <begin position="3"/>
        <end position="128"/>
    </location>
</feature>
<dbReference type="PANTHER" id="PTHR15561">
    <property type="entry name" value="CALCITONIN GENE-RELATED PEPTIDE-RECEPTOR COMPONENT PROTEIN"/>
    <property type="match status" value="1"/>
</dbReference>
<dbReference type="GO" id="GO:0000166">
    <property type="term" value="F:nucleotide binding"/>
    <property type="evidence" value="ECO:0007669"/>
    <property type="project" value="InterPro"/>
</dbReference>
<dbReference type="InterPro" id="IPR038846">
    <property type="entry name" value="RPC9"/>
</dbReference>
<dbReference type="SMART" id="SM00657">
    <property type="entry name" value="RPOL4c"/>
    <property type="match status" value="1"/>
</dbReference>
<proteinExistence type="inferred from homology"/>
<reference evidence="9" key="1">
    <citation type="submission" date="2022-08" db="EMBL/GenBank/DDBJ databases">
        <authorList>
            <person name="Gutierrez-Valencia J."/>
        </authorList>
    </citation>
    <scope>NUCLEOTIDE SEQUENCE</scope>
</reference>
<dbReference type="InterPro" id="IPR006590">
    <property type="entry name" value="RNA_pol_Rpb4/RPC9_core"/>
</dbReference>
<dbReference type="GO" id="GO:0005666">
    <property type="term" value="C:RNA polymerase III complex"/>
    <property type="evidence" value="ECO:0007669"/>
    <property type="project" value="InterPro"/>
</dbReference>
<evidence type="ECO:0000259" key="8">
    <source>
        <dbReference type="SMART" id="SM00657"/>
    </source>
</evidence>
<dbReference type="EMBL" id="CAMGYJ010000007">
    <property type="protein sequence ID" value="CAI0450149.1"/>
    <property type="molecule type" value="Genomic_DNA"/>
</dbReference>
<evidence type="ECO:0000256" key="6">
    <source>
        <dbReference type="ARBA" id="ARBA00023242"/>
    </source>
</evidence>
<protein>
    <recommendedName>
        <fullName evidence="3">DNA-directed RNA polymerase III subunit RPC9</fullName>
    </recommendedName>
</protein>
<keyword evidence="6" id="KW-0539">Nucleus</keyword>
<accession>A0AAV0MVB4</accession>
<comment type="subcellular location">
    <subcellularLocation>
        <location evidence="1">Nucleus</location>
    </subcellularLocation>
</comment>